<proteinExistence type="predicted"/>
<evidence type="ECO:0000313" key="2">
    <source>
        <dbReference type="EMBL" id="MEJ8813327.1"/>
    </source>
</evidence>
<keyword evidence="2" id="KW-0240">DNA-directed RNA polymerase</keyword>
<gene>
    <name evidence="2" type="ORF">WKW77_19725</name>
</gene>
<organism evidence="2 3">
    <name type="scientific">Variovorax ureilyticus</name>
    <dbReference type="NCBI Taxonomy" id="1836198"/>
    <lineage>
        <taxon>Bacteria</taxon>
        <taxon>Pseudomonadati</taxon>
        <taxon>Pseudomonadota</taxon>
        <taxon>Betaproteobacteria</taxon>
        <taxon>Burkholderiales</taxon>
        <taxon>Comamonadaceae</taxon>
        <taxon>Variovorax</taxon>
    </lineage>
</organism>
<dbReference type="Gene3D" id="1.10.150.20">
    <property type="entry name" value="5' to 3' exonuclease, C-terminal subdomain"/>
    <property type="match status" value="1"/>
</dbReference>
<dbReference type="EMBL" id="JBBKZU010000008">
    <property type="protein sequence ID" value="MEJ8813327.1"/>
    <property type="molecule type" value="Genomic_DNA"/>
</dbReference>
<reference evidence="2 3" key="1">
    <citation type="submission" date="2024-03" db="EMBL/GenBank/DDBJ databases">
        <title>Novel species of the genus Variovorax.</title>
        <authorList>
            <person name="Liu Q."/>
            <person name="Xin Y.-H."/>
        </authorList>
    </citation>
    <scope>NUCLEOTIDE SEQUENCE [LARGE SCALE GENOMIC DNA]</scope>
    <source>
        <strain evidence="2 3">KACC 18899</strain>
    </source>
</reference>
<dbReference type="GO" id="GO:0000428">
    <property type="term" value="C:DNA-directed RNA polymerase complex"/>
    <property type="evidence" value="ECO:0007669"/>
    <property type="project" value="UniProtKB-KW"/>
</dbReference>
<evidence type="ECO:0000313" key="3">
    <source>
        <dbReference type="Proteomes" id="UP001365846"/>
    </source>
</evidence>
<name>A0ABU8VI33_9BURK</name>
<accession>A0ABU8VI33</accession>
<dbReference type="RefSeq" id="WP_340358564.1">
    <property type="nucleotide sequence ID" value="NZ_JBBKZU010000008.1"/>
</dbReference>
<feature type="domain" description="RNA polymerase alpha subunit C-terminal" evidence="1">
    <location>
        <begin position="15"/>
        <end position="72"/>
    </location>
</feature>
<sequence length="81" mass="9065">MDHRHDPVAAAPAAHPVLDADIAILDLSLRTTNVLRLNQLHTVRDLTRVPARKLFVLSRLGRNSLREIVESVNRQGLQLAE</sequence>
<comment type="caution">
    <text evidence="2">The sequence shown here is derived from an EMBL/GenBank/DDBJ whole genome shotgun (WGS) entry which is preliminary data.</text>
</comment>
<keyword evidence="3" id="KW-1185">Reference proteome</keyword>
<dbReference type="InterPro" id="IPR011260">
    <property type="entry name" value="RNAP_asu_C"/>
</dbReference>
<dbReference type="SUPFAM" id="SSF47789">
    <property type="entry name" value="C-terminal domain of RNA polymerase alpha subunit"/>
    <property type="match status" value="1"/>
</dbReference>
<dbReference type="Pfam" id="PF03118">
    <property type="entry name" value="RNA_pol_A_CTD"/>
    <property type="match status" value="1"/>
</dbReference>
<keyword evidence="2" id="KW-0804">Transcription</keyword>
<protein>
    <submittedName>
        <fullName evidence="2">DNA-directed RNA polymerase subunit alpha C-terminal domain-containing protein</fullName>
    </submittedName>
</protein>
<evidence type="ECO:0000259" key="1">
    <source>
        <dbReference type="Pfam" id="PF03118"/>
    </source>
</evidence>
<dbReference type="Proteomes" id="UP001365846">
    <property type="component" value="Unassembled WGS sequence"/>
</dbReference>